<evidence type="ECO:0000259" key="3">
    <source>
        <dbReference type="SMART" id="SM01017"/>
    </source>
</evidence>
<dbReference type="InterPro" id="IPR011022">
    <property type="entry name" value="Arrestin_C-like"/>
</dbReference>
<dbReference type="Pfam" id="PF02752">
    <property type="entry name" value="Arrestin_C"/>
    <property type="match status" value="1"/>
</dbReference>
<dbReference type="OMA" id="WSDSERI"/>
<proteinExistence type="inferred from homology"/>
<dbReference type="OrthoDB" id="2333384at2759"/>
<dbReference type="InParanoid" id="A0A7R8V6E9"/>
<keyword evidence="5" id="KW-1185">Reference proteome</keyword>
<dbReference type="AlphaFoldDB" id="A0A7R8V6E9"/>
<dbReference type="GO" id="GO:0015031">
    <property type="term" value="P:protein transport"/>
    <property type="evidence" value="ECO:0007669"/>
    <property type="project" value="TreeGrafter"/>
</dbReference>
<dbReference type="InterPro" id="IPR014756">
    <property type="entry name" value="Ig_E-set"/>
</dbReference>
<dbReference type="SMART" id="SM01017">
    <property type="entry name" value="Arrestin_C"/>
    <property type="match status" value="1"/>
</dbReference>
<sequence length="407" mass="44818">MKPVVNIIFDENAHGVYYSGQVVSGKIEVIFSHSKKVRGIILNIIGLASAQWVMRAFAGRSRRRRRFTGKEIYLSSSQYIYGSSHAPPAVIQPGSYTYNFSCQLPYEVPSSFESPYGHIRYSVKVVLDRPKRFDDSFTKNFTVLKALDLNYEPPAIRVVTEAHMSKAFWGGLSTNPLKLKASIPQAGFVPGQTIPIHADIDNTSNIPVSRVYFCINQIIHYSADLPYPSTKTHVSRVASAKVVEVIGPKDSAQFDQNLVVPPIAPTSPPYARVVKVSYEIKVEAVVAGLHRNPVVTIPIILGTVPLIGASPKDLEMMYAQNSVAEPTPSTSTAPPVVAETDMSGPNIPPPSYEEAMLMERSQVADEGQEPSIQTEFTPRYPVYSSIPLVVERTPPENDTTKEKIVPC</sequence>
<dbReference type="PANTHER" id="PTHR11188:SF167">
    <property type="entry name" value="ARRESTIN C-TERMINAL-LIKE DOMAIN-CONTAINING PROTEIN-RELATED"/>
    <property type="match status" value="1"/>
</dbReference>
<dbReference type="InterPro" id="IPR050357">
    <property type="entry name" value="Arrestin_domain-protein"/>
</dbReference>
<evidence type="ECO:0000256" key="2">
    <source>
        <dbReference type="ARBA" id="ARBA00022606"/>
    </source>
</evidence>
<gene>
    <name evidence="4" type="ORF">HERILL_LOCUS15573</name>
</gene>
<keyword evidence="2" id="KW-0716">Sensory transduction</keyword>
<accession>A0A7R8V6E9</accession>
<evidence type="ECO:0000313" key="4">
    <source>
        <dbReference type="EMBL" id="CAD7093284.1"/>
    </source>
</evidence>
<dbReference type="GO" id="GO:0005737">
    <property type="term" value="C:cytoplasm"/>
    <property type="evidence" value="ECO:0007669"/>
    <property type="project" value="TreeGrafter"/>
</dbReference>
<evidence type="ECO:0000256" key="1">
    <source>
        <dbReference type="ARBA" id="ARBA00005298"/>
    </source>
</evidence>
<dbReference type="InterPro" id="IPR014752">
    <property type="entry name" value="Arrestin-like_C"/>
</dbReference>
<protein>
    <recommendedName>
        <fullName evidence="3">Arrestin C-terminal-like domain-containing protein</fullName>
    </recommendedName>
</protein>
<dbReference type="InterPro" id="IPR011021">
    <property type="entry name" value="Arrestin-like_N"/>
</dbReference>
<evidence type="ECO:0000313" key="5">
    <source>
        <dbReference type="Proteomes" id="UP000594454"/>
    </source>
</evidence>
<dbReference type="Proteomes" id="UP000594454">
    <property type="component" value="Chromosome 6"/>
</dbReference>
<dbReference type="PANTHER" id="PTHR11188">
    <property type="entry name" value="ARRESTIN DOMAIN CONTAINING PROTEIN"/>
    <property type="match status" value="1"/>
</dbReference>
<dbReference type="Gene3D" id="2.60.40.640">
    <property type="match status" value="2"/>
</dbReference>
<dbReference type="Pfam" id="PF00339">
    <property type="entry name" value="Arrestin_N"/>
    <property type="match status" value="1"/>
</dbReference>
<dbReference type="SUPFAM" id="SSF81296">
    <property type="entry name" value="E set domains"/>
    <property type="match status" value="2"/>
</dbReference>
<comment type="similarity">
    <text evidence="1">Belongs to the arrestin family.</text>
</comment>
<dbReference type="EMBL" id="LR899014">
    <property type="protein sequence ID" value="CAD7093284.1"/>
    <property type="molecule type" value="Genomic_DNA"/>
</dbReference>
<name>A0A7R8V6E9_HERIL</name>
<reference evidence="4 5" key="1">
    <citation type="submission" date="2020-11" db="EMBL/GenBank/DDBJ databases">
        <authorList>
            <person name="Wallbank WR R."/>
            <person name="Pardo Diaz C."/>
            <person name="Kozak K."/>
            <person name="Martin S."/>
            <person name="Jiggins C."/>
            <person name="Moest M."/>
            <person name="Warren A I."/>
            <person name="Generalovic N T."/>
            <person name="Byers J.R.P. K."/>
            <person name="Montejo-Kovacevich G."/>
            <person name="Yen C E."/>
        </authorList>
    </citation>
    <scope>NUCLEOTIDE SEQUENCE [LARGE SCALE GENOMIC DNA]</scope>
</reference>
<feature type="domain" description="Arrestin C-terminal-like" evidence="3">
    <location>
        <begin position="173"/>
        <end position="306"/>
    </location>
</feature>
<organism evidence="4 5">
    <name type="scientific">Hermetia illucens</name>
    <name type="common">Black soldier fly</name>
    <dbReference type="NCBI Taxonomy" id="343691"/>
    <lineage>
        <taxon>Eukaryota</taxon>
        <taxon>Metazoa</taxon>
        <taxon>Ecdysozoa</taxon>
        <taxon>Arthropoda</taxon>
        <taxon>Hexapoda</taxon>
        <taxon>Insecta</taxon>
        <taxon>Pterygota</taxon>
        <taxon>Neoptera</taxon>
        <taxon>Endopterygota</taxon>
        <taxon>Diptera</taxon>
        <taxon>Brachycera</taxon>
        <taxon>Stratiomyomorpha</taxon>
        <taxon>Stratiomyidae</taxon>
        <taxon>Hermetiinae</taxon>
        <taxon>Hermetia</taxon>
    </lineage>
</organism>